<evidence type="ECO:0000256" key="3">
    <source>
        <dbReference type="ARBA" id="ARBA00022806"/>
    </source>
</evidence>
<feature type="non-terminal residue" evidence="6">
    <location>
        <position position="1"/>
    </location>
</feature>
<keyword evidence="3" id="KW-0347">Helicase</keyword>
<dbReference type="InterPro" id="IPR014017">
    <property type="entry name" value="DNA_helicase_UvrD-like_C"/>
</dbReference>
<dbReference type="GO" id="GO:0000725">
    <property type="term" value="P:recombinational repair"/>
    <property type="evidence" value="ECO:0007669"/>
    <property type="project" value="TreeGrafter"/>
</dbReference>
<dbReference type="PANTHER" id="PTHR11070">
    <property type="entry name" value="UVRD / RECB / PCRA DNA HELICASE FAMILY MEMBER"/>
    <property type="match status" value="1"/>
</dbReference>
<dbReference type="PANTHER" id="PTHR11070:SF2">
    <property type="entry name" value="ATP-DEPENDENT DNA HELICASE SRS2"/>
    <property type="match status" value="1"/>
</dbReference>
<reference evidence="6" key="1">
    <citation type="journal article" date="2014" name="Front. Microbiol.">
        <title>High frequency of phylogenetically diverse reductive dehalogenase-homologous genes in deep subseafloor sedimentary metagenomes.</title>
        <authorList>
            <person name="Kawai M."/>
            <person name="Futagami T."/>
            <person name="Toyoda A."/>
            <person name="Takaki Y."/>
            <person name="Nishi S."/>
            <person name="Hori S."/>
            <person name="Arai W."/>
            <person name="Tsubouchi T."/>
            <person name="Morono Y."/>
            <person name="Uchiyama I."/>
            <person name="Ito T."/>
            <person name="Fujiyama A."/>
            <person name="Inagaki F."/>
            <person name="Takami H."/>
        </authorList>
    </citation>
    <scope>NUCLEOTIDE SEQUENCE</scope>
    <source>
        <strain evidence="6">Expedition CK06-06</strain>
    </source>
</reference>
<comment type="caution">
    <text evidence="6">The sequence shown here is derived from an EMBL/GenBank/DDBJ whole genome shotgun (WGS) entry which is preliminary data.</text>
</comment>
<dbReference type="GO" id="GO:0003677">
    <property type="term" value="F:DNA binding"/>
    <property type="evidence" value="ECO:0007669"/>
    <property type="project" value="InterPro"/>
</dbReference>
<evidence type="ECO:0000256" key="1">
    <source>
        <dbReference type="ARBA" id="ARBA00022741"/>
    </source>
</evidence>
<evidence type="ECO:0000256" key="4">
    <source>
        <dbReference type="ARBA" id="ARBA00022840"/>
    </source>
</evidence>
<dbReference type="AlphaFoldDB" id="X0S377"/>
<organism evidence="6">
    <name type="scientific">marine sediment metagenome</name>
    <dbReference type="NCBI Taxonomy" id="412755"/>
    <lineage>
        <taxon>unclassified sequences</taxon>
        <taxon>metagenomes</taxon>
        <taxon>ecological metagenomes</taxon>
    </lineage>
</organism>
<dbReference type="EMBL" id="BARS01008209">
    <property type="protein sequence ID" value="GAF75508.1"/>
    <property type="molecule type" value="Genomic_DNA"/>
</dbReference>
<dbReference type="Pfam" id="PF13361">
    <property type="entry name" value="UvrD_C"/>
    <property type="match status" value="1"/>
</dbReference>
<sequence>YGFAGADEKSMDTLHEALQFDTYNHGRYRGCISLPLTISYRCSQAVAKEAQSIVPEFTSHLVNPEGSVTRGSLDNPQPGDMVLCRVNASLISQAFKLISSGIPSKIIGKDIKSSILNLIDSLNPDSVMDLVRKIEKQKESEVAYLEKQKPVPYAAVLAVRDKYNCLLSICREATSISCAQHMIHSLFSDDDKVDCVRLSSIHRAKGLEADNVYVIRPDLLPHPLAKSDWQVEQEMNLKYVAITRARNNLIWVEE</sequence>
<evidence type="ECO:0000256" key="2">
    <source>
        <dbReference type="ARBA" id="ARBA00022801"/>
    </source>
</evidence>
<dbReference type="InterPro" id="IPR000212">
    <property type="entry name" value="DNA_helicase_UvrD/REP"/>
</dbReference>
<keyword evidence="4" id="KW-0067">ATP-binding</keyword>
<dbReference type="GO" id="GO:0005524">
    <property type="term" value="F:ATP binding"/>
    <property type="evidence" value="ECO:0007669"/>
    <property type="project" value="UniProtKB-KW"/>
</dbReference>
<keyword evidence="1" id="KW-0547">Nucleotide-binding</keyword>
<name>X0S377_9ZZZZ</name>
<protein>
    <recommendedName>
        <fullName evidence="5">UvrD-like helicase C-terminal domain-containing protein</fullName>
    </recommendedName>
</protein>
<dbReference type="SUPFAM" id="SSF52540">
    <property type="entry name" value="P-loop containing nucleoside triphosphate hydrolases"/>
    <property type="match status" value="1"/>
</dbReference>
<dbReference type="Gene3D" id="3.40.50.300">
    <property type="entry name" value="P-loop containing nucleotide triphosphate hydrolases"/>
    <property type="match status" value="1"/>
</dbReference>
<evidence type="ECO:0000313" key="6">
    <source>
        <dbReference type="EMBL" id="GAF75508.1"/>
    </source>
</evidence>
<evidence type="ECO:0000259" key="5">
    <source>
        <dbReference type="Pfam" id="PF13361"/>
    </source>
</evidence>
<keyword evidence="2" id="KW-0378">Hydrolase</keyword>
<dbReference type="GO" id="GO:0043138">
    <property type="term" value="F:3'-5' DNA helicase activity"/>
    <property type="evidence" value="ECO:0007669"/>
    <property type="project" value="TreeGrafter"/>
</dbReference>
<dbReference type="GO" id="GO:0016787">
    <property type="term" value="F:hydrolase activity"/>
    <property type="evidence" value="ECO:0007669"/>
    <property type="project" value="UniProtKB-KW"/>
</dbReference>
<gene>
    <name evidence="6" type="ORF">S01H1_15701</name>
</gene>
<accession>X0S377</accession>
<feature type="domain" description="UvrD-like helicase C-terminal" evidence="5">
    <location>
        <begin position="190"/>
        <end position="250"/>
    </location>
</feature>
<dbReference type="InterPro" id="IPR027417">
    <property type="entry name" value="P-loop_NTPase"/>
</dbReference>
<proteinExistence type="predicted"/>